<keyword evidence="5" id="KW-1185">Reference proteome</keyword>
<evidence type="ECO:0000313" key="5">
    <source>
        <dbReference type="Proteomes" id="UP000007110"/>
    </source>
</evidence>
<dbReference type="PROSITE" id="PS00061">
    <property type="entry name" value="ADH_SHORT"/>
    <property type="match status" value="1"/>
</dbReference>
<dbReference type="SUPFAM" id="SSF51735">
    <property type="entry name" value="NAD(P)-binding Rossmann-fold domains"/>
    <property type="match status" value="1"/>
</dbReference>
<dbReference type="GO" id="GO:0016491">
    <property type="term" value="F:oxidoreductase activity"/>
    <property type="evidence" value="ECO:0007669"/>
    <property type="project" value="UniProtKB-KW"/>
</dbReference>
<reference evidence="5" key="1">
    <citation type="submission" date="2015-02" db="EMBL/GenBank/DDBJ databases">
        <title>Genome sequencing for Strongylocentrotus purpuratus.</title>
        <authorList>
            <person name="Murali S."/>
            <person name="Liu Y."/>
            <person name="Vee V."/>
            <person name="English A."/>
            <person name="Wang M."/>
            <person name="Skinner E."/>
            <person name="Han Y."/>
            <person name="Muzny D.M."/>
            <person name="Worley K.C."/>
            <person name="Gibbs R.A."/>
        </authorList>
    </citation>
    <scope>NUCLEOTIDE SEQUENCE</scope>
</reference>
<evidence type="ECO:0000313" key="4">
    <source>
        <dbReference type="EnsemblMetazoa" id="XP_030844950"/>
    </source>
</evidence>
<dbReference type="GeneID" id="765012"/>
<dbReference type="RefSeq" id="XP_030844950.1">
    <property type="nucleotide sequence ID" value="XM_030989090.1"/>
</dbReference>
<reference evidence="4" key="2">
    <citation type="submission" date="2021-01" db="UniProtKB">
        <authorList>
            <consortium name="EnsemblMetazoa"/>
        </authorList>
    </citation>
    <scope>IDENTIFICATION</scope>
</reference>
<accession>A0A7M7T0K2</accession>
<dbReference type="InterPro" id="IPR020904">
    <property type="entry name" value="Sc_DH/Rdtase_CS"/>
</dbReference>
<dbReference type="Proteomes" id="UP000007110">
    <property type="component" value="Unassembled WGS sequence"/>
</dbReference>
<dbReference type="PRINTS" id="PR00080">
    <property type="entry name" value="SDRFAMILY"/>
</dbReference>
<sequence length="259" mass="28875">MAQKVTLITGCSSGIGLNIAVKLGKDAAKKYMVYSTMRNLGKQEPLQVAAGDALDDTLFIRPLDVVKEDSVTNAVNEIVDKHGRIDLVINNAGIATFSPLEYTPLSDVRDVFETNFFGVVRMMQAVLPHMKEQRSGHIINVSSIGGVLGHPFYETYSASKHAMEGLTESLAIRMKAFNVKDQFESKVQTAEDIAEIVQNIIEMDLSNRPVRFQTSEYVRERTAMKFADFGSVTWMDFIRKIIEEPVVADSKPKHDESQI</sequence>
<keyword evidence="2" id="KW-0560">Oxidoreductase</keyword>
<dbReference type="Pfam" id="PF00106">
    <property type="entry name" value="adh_short"/>
    <property type="match status" value="1"/>
</dbReference>
<name>A0A7M7T0K2_STRPU</name>
<protein>
    <submittedName>
        <fullName evidence="4">Uncharacterized protein</fullName>
    </submittedName>
</protein>
<dbReference type="PANTHER" id="PTHR43391:SF86">
    <property type="entry name" value="SHORT-CHAIN DEHYDROGENASE_REDUCTASE FAMILY PROTEIN"/>
    <property type="match status" value="1"/>
</dbReference>
<evidence type="ECO:0000256" key="2">
    <source>
        <dbReference type="ARBA" id="ARBA00023002"/>
    </source>
</evidence>
<dbReference type="AlphaFoldDB" id="A0A7M7T0K2"/>
<dbReference type="EnsemblMetazoa" id="XM_030989090">
    <property type="protein sequence ID" value="XP_030844950"/>
    <property type="gene ID" value="LOC765012"/>
</dbReference>
<evidence type="ECO:0000256" key="3">
    <source>
        <dbReference type="RuleBase" id="RU000363"/>
    </source>
</evidence>
<dbReference type="InterPro" id="IPR002347">
    <property type="entry name" value="SDR_fam"/>
</dbReference>
<dbReference type="PANTHER" id="PTHR43391">
    <property type="entry name" value="RETINOL DEHYDROGENASE-RELATED"/>
    <property type="match status" value="1"/>
</dbReference>
<dbReference type="CDD" id="cd05374">
    <property type="entry name" value="17beta-HSD-like_SDR_c"/>
    <property type="match status" value="1"/>
</dbReference>
<dbReference type="InterPro" id="IPR036291">
    <property type="entry name" value="NAD(P)-bd_dom_sf"/>
</dbReference>
<organism evidence="4 5">
    <name type="scientific">Strongylocentrotus purpuratus</name>
    <name type="common">Purple sea urchin</name>
    <dbReference type="NCBI Taxonomy" id="7668"/>
    <lineage>
        <taxon>Eukaryota</taxon>
        <taxon>Metazoa</taxon>
        <taxon>Echinodermata</taxon>
        <taxon>Eleutherozoa</taxon>
        <taxon>Echinozoa</taxon>
        <taxon>Echinoidea</taxon>
        <taxon>Euechinoidea</taxon>
        <taxon>Echinacea</taxon>
        <taxon>Camarodonta</taxon>
        <taxon>Echinidea</taxon>
        <taxon>Strongylocentrotidae</taxon>
        <taxon>Strongylocentrotus</taxon>
    </lineage>
</organism>
<comment type="similarity">
    <text evidence="1 3">Belongs to the short-chain dehydrogenases/reductases (SDR) family.</text>
</comment>
<dbReference type="PRINTS" id="PR00081">
    <property type="entry name" value="GDHRDH"/>
</dbReference>
<proteinExistence type="inferred from homology"/>
<evidence type="ECO:0000256" key="1">
    <source>
        <dbReference type="ARBA" id="ARBA00006484"/>
    </source>
</evidence>
<dbReference type="Gene3D" id="3.40.50.720">
    <property type="entry name" value="NAD(P)-binding Rossmann-like Domain"/>
    <property type="match status" value="1"/>
</dbReference>